<evidence type="ECO:0000313" key="1">
    <source>
        <dbReference type="EMBL" id="KAJ0188074.1"/>
    </source>
</evidence>
<accession>A0A9R1WUN5</accession>
<reference evidence="1 2" key="1">
    <citation type="journal article" date="2017" name="Nat. Commun.">
        <title>Genome assembly with in vitro proximity ligation data and whole-genome triplication in lettuce.</title>
        <authorList>
            <person name="Reyes-Chin-Wo S."/>
            <person name="Wang Z."/>
            <person name="Yang X."/>
            <person name="Kozik A."/>
            <person name="Arikit S."/>
            <person name="Song C."/>
            <person name="Xia L."/>
            <person name="Froenicke L."/>
            <person name="Lavelle D.O."/>
            <person name="Truco M.J."/>
            <person name="Xia R."/>
            <person name="Zhu S."/>
            <person name="Xu C."/>
            <person name="Xu H."/>
            <person name="Xu X."/>
            <person name="Cox K."/>
            <person name="Korf I."/>
            <person name="Meyers B.C."/>
            <person name="Michelmore R.W."/>
        </authorList>
    </citation>
    <scope>NUCLEOTIDE SEQUENCE [LARGE SCALE GENOMIC DNA]</scope>
    <source>
        <strain evidence="2">cv. Salinas</strain>
        <tissue evidence="1">Seedlings</tissue>
    </source>
</reference>
<protein>
    <submittedName>
        <fullName evidence="1">Uncharacterized protein</fullName>
    </submittedName>
</protein>
<name>A0A9R1WUN5_LACSA</name>
<keyword evidence="2" id="KW-1185">Reference proteome</keyword>
<dbReference type="AlphaFoldDB" id="A0A9R1WUN5"/>
<evidence type="ECO:0000313" key="2">
    <source>
        <dbReference type="Proteomes" id="UP000235145"/>
    </source>
</evidence>
<proteinExistence type="predicted"/>
<dbReference type="EMBL" id="NBSK02000009">
    <property type="protein sequence ID" value="KAJ0188074.1"/>
    <property type="molecule type" value="Genomic_DNA"/>
</dbReference>
<dbReference type="Proteomes" id="UP000235145">
    <property type="component" value="Unassembled WGS sequence"/>
</dbReference>
<sequence>MIQAKGGVDALSTNELCEDCRERGMLGLRSMDEIAFTMSRTLKPNEVESATLSSLQDEVLDIVGVTLLPYDNSVLERMRKLDFFLKCKRNSSWFSSLILSSRNEFDLTISFRSDVNYKGGLMI</sequence>
<comment type="caution">
    <text evidence="1">The sequence shown here is derived from an EMBL/GenBank/DDBJ whole genome shotgun (WGS) entry which is preliminary data.</text>
</comment>
<organism evidence="1 2">
    <name type="scientific">Lactuca sativa</name>
    <name type="common">Garden lettuce</name>
    <dbReference type="NCBI Taxonomy" id="4236"/>
    <lineage>
        <taxon>Eukaryota</taxon>
        <taxon>Viridiplantae</taxon>
        <taxon>Streptophyta</taxon>
        <taxon>Embryophyta</taxon>
        <taxon>Tracheophyta</taxon>
        <taxon>Spermatophyta</taxon>
        <taxon>Magnoliopsida</taxon>
        <taxon>eudicotyledons</taxon>
        <taxon>Gunneridae</taxon>
        <taxon>Pentapetalae</taxon>
        <taxon>asterids</taxon>
        <taxon>campanulids</taxon>
        <taxon>Asterales</taxon>
        <taxon>Asteraceae</taxon>
        <taxon>Cichorioideae</taxon>
        <taxon>Cichorieae</taxon>
        <taxon>Lactucinae</taxon>
        <taxon>Lactuca</taxon>
    </lineage>
</organism>
<gene>
    <name evidence="1" type="ORF">LSAT_V11C900462800</name>
</gene>